<evidence type="ECO:0000256" key="3">
    <source>
        <dbReference type="ARBA" id="ARBA00022692"/>
    </source>
</evidence>
<dbReference type="GO" id="GO:0016491">
    <property type="term" value="F:oxidoreductase activity"/>
    <property type="evidence" value="ECO:0007669"/>
    <property type="project" value="UniProtKB-KW"/>
</dbReference>
<gene>
    <name evidence="12" type="ORF">COV06_00660</name>
</gene>
<evidence type="ECO:0000256" key="1">
    <source>
        <dbReference type="ARBA" id="ARBA00004141"/>
    </source>
</evidence>
<organism evidence="12 13">
    <name type="scientific">Candidatus Uhrbacteria bacterium CG10_big_fil_rev_8_21_14_0_10_50_16</name>
    <dbReference type="NCBI Taxonomy" id="1975039"/>
    <lineage>
        <taxon>Bacteria</taxon>
        <taxon>Candidatus Uhriibacteriota</taxon>
    </lineage>
</organism>
<evidence type="ECO:0000256" key="6">
    <source>
        <dbReference type="ARBA" id="ARBA00023002"/>
    </source>
</evidence>
<feature type="domain" description="Vitamin K epoxide reductase" evidence="11">
    <location>
        <begin position="6"/>
        <end position="138"/>
    </location>
</feature>
<dbReference type="Proteomes" id="UP000230084">
    <property type="component" value="Unassembled WGS sequence"/>
</dbReference>
<keyword evidence="4" id="KW-0874">Quinone</keyword>
<reference evidence="12 13" key="1">
    <citation type="submission" date="2017-09" db="EMBL/GenBank/DDBJ databases">
        <title>Depth-based differentiation of microbial function through sediment-hosted aquifers and enrichment of novel symbionts in the deep terrestrial subsurface.</title>
        <authorList>
            <person name="Probst A.J."/>
            <person name="Ladd B."/>
            <person name="Jarett J.K."/>
            <person name="Geller-Mcgrath D.E."/>
            <person name="Sieber C.M."/>
            <person name="Emerson J.B."/>
            <person name="Anantharaman K."/>
            <person name="Thomas B.C."/>
            <person name="Malmstrom R."/>
            <person name="Stieglmeier M."/>
            <person name="Klingl A."/>
            <person name="Woyke T."/>
            <person name="Ryan C.M."/>
            <person name="Banfield J.F."/>
        </authorList>
    </citation>
    <scope>NUCLEOTIDE SEQUENCE [LARGE SCALE GENOMIC DNA]</scope>
    <source>
        <strain evidence="12">CG10_big_fil_rev_8_21_14_0_10_50_16</strain>
    </source>
</reference>
<comment type="caution">
    <text evidence="12">The sequence shown here is derived from an EMBL/GenBank/DDBJ whole genome shotgun (WGS) entry which is preliminary data.</text>
</comment>
<keyword evidence="6" id="KW-0560">Oxidoreductase</keyword>
<keyword evidence="8" id="KW-1015">Disulfide bond</keyword>
<dbReference type="Gene3D" id="1.20.1440.130">
    <property type="entry name" value="VKOR domain"/>
    <property type="match status" value="1"/>
</dbReference>
<evidence type="ECO:0000256" key="10">
    <source>
        <dbReference type="SAM" id="Phobius"/>
    </source>
</evidence>
<evidence type="ECO:0000256" key="4">
    <source>
        <dbReference type="ARBA" id="ARBA00022719"/>
    </source>
</evidence>
<dbReference type="GO" id="GO:0016020">
    <property type="term" value="C:membrane"/>
    <property type="evidence" value="ECO:0007669"/>
    <property type="project" value="UniProtKB-SubCell"/>
</dbReference>
<dbReference type="InterPro" id="IPR038354">
    <property type="entry name" value="VKOR_sf"/>
</dbReference>
<feature type="transmembrane region" description="Helical" evidence="10">
    <location>
        <begin position="56"/>
        <end position="79"/>
    </location>
</feature>
<comment type="similarity">
    <text evidence="2">Belongs to the VKOR family.</text>
</comment>
<feature type="transmembrane region" description="Helical" evidence="10">
    <location>
        <begin position="86"/>
        <end position="107"/>
    </location>
</feature>
<sequence length="145" mass="15971">MSSKFTTWISRGLLVVGALGFMDATYLTLKHYAGEVVGCTITQGCEIVTTSVYSQFYGIPVALFGALYYLTIVVLMIAYFDRKNEVLLRIGAWLTFTGLVASLYFVGVQAFILHAWCQYCIGSAISSSVLFLLGITYLLKQKSTS</sequence>
<evidence type="ECO:0000313" key="12">
    <source>
        <dbReference type="EMBL" id="PIR47898.1"/>
    </source>
</evidence>
<evidence type="ECO:0000259" key="11">
    <source>
        <dbReference type="SMART" id="SM00756"/>
    </source>
</evidence>
<keyword evidence="5 10" id="KW-1133">Transmembrane helix</keyword>
<evidence type="ECO:0000313" key="13">
    <source>
        <dbReference type="Proteomes" id="UP000230084"/>
    </source>
</evidence>
<evidence type="ECO:0000256" key="7">
    <source>
        <dbReference type="ARBA" id="ARBA00023136"/>
    </source>
</evidence>
<dbReference type="AlphaFoldDB" id="A0A2H0RN15"/>
<comment type="subcellular location">
    <subcellularLocation>
        <location evidence="1">Membrane</location>
        <topology evidence="1">Multi-pass membrane protein</topology>
    </subcellularLocation>
</comment>
<name>A0A2H0RN15_9BACT</name>
<accession>A0A2H0RN15</accession>
<evidence type="ECO:0000256" key="9">
    <source>
        <dbReference type="ARBA" id="ARBA00023284"/>
    </source>
</evidence>
<keyword evidence="7 10" id="KW-0472">Membrane</keyword>
<feature type="transmembrane region" description="Helical" evidence="10">
    <location>
        <begin position="113"/>
        <end position="139"/>
    </location>
</feature>
<dbReference type="InterPro" id="IPR044698">
    <property type="entry name" value="VKOR/LTO1"/>
</dbReference>
<evidence type="ECO:0000256" key="2">
    <source>
        <dbReference type="ARBA" id="ARBA00006214"/>
    </source>
</evidence>
<dbReference type="SMART" id="SM00756">
    <property type="entry name" value="VKc"/>
    <property type="match status" value="1"/>
</dbReference>
<evidence type="ECO:0000256" key="5">
    <source>
        <dbReference type="ARBA" id="ARBA00022989"/>
    </source>
</evidence>
<dbReference type="PANTHER" id="PTHR34573">
    <property type="entry name" value="VKC DOMAIN-CONTAINING PROTEIN"/>
    <property type="match status" value="1"/>
</dbReference>
<dbReference type="PANTHER" id="PTHR34573:SF1">
    <property type="entry name" value="VITAMIN K EPOXIDE REDUCTASE DOMAIN-CONTAINING PROTEIN"/>
    <property type="match status" value="1"/>
</dbReference>
<dbReference type="Pfam" id="PF07884">
    <property type="entry name" value="VKOR"/>
    <property type="match status" value="1"/>
</dbReference>
<dbReference type="GO" id="GO:0048038">
    <property type="term" value="F:quinone binding"/>
    <property type="evidence" value="ECO:0007669"/>
    <property type="project" value="UniProtKB-KW"/>
</dbReference>
<keyword evidence="9" id="KW-0676">Redox-active center</keyword>
<dbReference type="InterPro" id="IPR012932">
    <property type="entry name" value="VKOR"/>
</dbReference>
<dbReference type="EMBL" id="PCYM01000001">
    <property type="protein sequence ID" value="PIR47898.1"/>
    <property type="molecule type" value="Genomic_DNA"/>
</dbReference>
<evidence type="ECO:0000256" key="8">
    <source>
        <dbReference type="ARBA" id="ARBA00023157"/>
    </source>
</evidence>
<keyword evidence="3 10" id="KW-0812">Transmembrane</keyword>
<proteinExistence type="inferred from homology"/>
<feature type="transmembrane region" description="Helical" evidence="10">
    <location>
        <begin position="12"/>
        <end position="29"/>
    </location>
</feature>
<protein>
    <recommendedName>
        <fullName evidence="11">Vitamin K epoxide reductase domain-containing protein</fullName>
    </recommendedName>
</protein>
<dbReference type="CDD" id="cd12916">
    <property type="entry name" value="VKOR_1"/>
    <property type="match status" value="1"/>
</dbReference>